<dbReference type="KEGG" id="ccos:Pan44_30500"/>
<organism evidence="3 4">
    <name type="scientific">Caulifigura coniformis</name>
    <dbReference type="NCBI Taxonomy" id="2527983"/>
    <lineage>
        <taxon>Bacteria</taxon>
        <taxon>Pseudomonadati</taxon>
        <taxon>Planctomycetota</taxon>
        <taxon>Planctomycetia</taxon>
        <taxon>Planctomycetales</taxon>
        <taxon>Planctomycetaceae</taxon>
        <taxon>Caulifigura</taxon>
    </lineage>
</organism>
<dbReference type="PANTHER" id="PTHR48081">
    <property type="entry name" value="AB HYDROLASE SUPERFAMILY PROTEIN C4A8.06C"/>
    <property type="match status" value="1"/>
</dbReference>
<evidence type="ECO:0000256" key="1">
    <source>
        <dbReference type="ARBA" id="ARBA00022801"/>
    </source>
</evidence>
<name>A0A517SFW3_9PLAN</name>
<dbReference type="AlphaFoldDB" id="A0A517SFW3"/>
<keyword evidence="4" id="KW-1185">Reference proteome</keyword>
<dbReference type="InterPro" id="IPR029058">
    <property type="entry name" value="AB_hydrolase_fold"/>
</dbReference>
<sequence length="311" mass="33456">MNTTAAALLLAAALGQTAGDQFDRNNDVVYGRKHGMALTMDVITPRENAKGIGVIWVASGGWYSAHDMVVSDGLKTAIGTLARRGYTVFGVVMGSQPKFTIPELVDDLNRATRYIRAHAAEYKIDPELIGVTGGSAGGHLSLMLATAGGPGKADAKDPVDRESSRVQAAAVFFPPTDFLNYGKPGENAVGRGVLKDFRAPFDFHKFVPIQGGFPGAGTFERITDEDEILTIAKAISPVNHVSADDPPALIIHGDADFLVPFQQAELFRKKMEDEKRTAEIIARPGAGHGWATLADDWSLIADWFDKHLLKN</sequence>
<protein>
    <submittedName>
        <fullName evidence="3">Prolyl oligopeptidase family protein</fullName>
    </submittedName>
</protein>
<dbReference type="EMBL" id="CP036271">
    <property type="protein sequence ID" value="QDT55009.1"/>
    <property type="molecule type" value="Genomic_DNA"/>
</dbReference>
<evidence type="ECO:0000313" key="4">
    <source>
        <dbReference type="Proteomes" id="UP000315700"/>
    </source>
</evidence>
<reference evidence="3 4" key="1">
    <citation type="submission" date="2019-02" db="EMBL/GenBank/DDBJ databases">
        <title>Deep-cultivation of Planctomycetes and their phenomic and genomic characterization uncovers novel biology.</title>
        <authorList>
            <person name="Wiegand S."/>
            <person name="Jogler M."/>
            <person name="Boedeker C."/>
            <person name="Pinto D."/>
            <person name="Vollmers J."/>
            <person name="Rivas-Marin E."/>
            <person name="Kohn T."/>
            <person name="Peeters S.H."/>
            <person name="Heuer A."/>
            <person name="Rast P."/>
            <person name="Oberbeckmann S."/>
            <person name="Bunk B."/>
            <person name="Jeske O."/>
            <person name="Meyerdierks A."/>
            <person name="Storesund J.E."/>
            <person name="Kallscheuer N."/>
            <person name="Luecker S."/>
            <person name="Lage O.M."/>
            <person name="Pohl T."/>
            <person name="Merkel B.J."/>
            <person name="Hornburger P."/>
            <person name="Mueller R.-W."/>
            <person name="Bruemmer F."/>
            <person name="Labrenz M."/>
            <person name="Spormann A.M."/>
            <person name="Op den Camp H."/>
            <person name="Overmann J."/>
            <person name="Amann R."/>
            <person name="Jetten M.S.M."/>
            <person name="Mascher T."/>
            <person name="Medema M.H."/>
            <person name="Devos D.P."/>
            <person name="Kaster A.-K."/>
            <person name="Ovreas L."/>
            <person name="Rohde M."/>
            <person name="Galperin M.Y."/>
            <person name="Jogler C."/>
        </authorList>
    </citation>
    <scope>NUCLEOTIDE SEQUENCE [LARGE SCALE GENOMIC DNA]</scope>
    <source>
        <strain evidence="3 4">Pan44</strain>
    </source>
</reference>
<accession>A0A517SFW3</accession>
<dbReference type="PANTHER" id="PTHR48081:SF13">
    <property type="entry name" value="ALPHA_BETA HYDROLASE"/>
    <property type="match status" value="1"/>
</dbReference>
<evidence type="ECO:0000259" key="2">
    <source>
        <dbReference type="Pfam" id="PF20434"/>
    </source>
</evidence>
<dbReference type="InterPro" id="IPR049492">
    <property type="entry name" value="BD-FAE-like_dom"/>
</dbReference>
<dbReference type="Gene3D" id="3.40.50.1820">
    <property type="entry name" value="alpha/beta hydrolase"/>
    <property type="match status" value="1"/>
</dbReference>
<dbReference type="InParanoid" id="A0A517SFW3"/>
<dbReference type="InterPro" id="IPR050300">
    <property type="entry name" value="GDXG_lipolytic_enzyme"/>
</dbReference>
<dbReference type="RefSeq" id="WP_231754057.1">
    <property type="nucleotide sequence ID" value="NZ_CP036271.1"/>
</dbReference>
<dbReference type="Proteomes" id="UP000315700">
    <property type="component" value="Chromosome"/>
</dbReference>
<gene>
    <name evidence="3" type="ORF">Pan44_30500</name>
</gene>
<keyword evidence="1" id="KW-0378">Hydrolase</keyword>
<proteinExistence type="predicted"/>
<feature type="domain" description="BD-FAE-like" evidence="2">
    <location>
        <begin position="40"/>
        <end position="271"/>
    </location>
</feature>
<dbReference type="SUPFAM" id="SSF53474">
    <property type="entry name" value="alpha/beta-Hydrolases"/>
    <property type="match status" value="1"/>
</dbReference>
<evidence type="ECO:0000313" key="3">
    <source>
        <dbReference type="EMBL" id="QDT55009.1"/>
    </source>
</evidence>
<dbReference type="Pfam" id="PF20434">
    <property type="entry name" value="BD-FAE"/>
    <property type="match status" value="1"/>
</dbReference>
<dbReference type="GO" id="GO:0016787">
    <property type="term" value="F:hydrolase activity"/>
    <property type="evidence" value="ECO:0007669"/>
    <property type="project" value="UniProtKB-KW"/>
</dbReference>